<protein>
    <submittedName>
        <fullName evidence="2">Transposase</fullName>
    </submittedName>
</protein>
<proteinExistence type="predicted"/>
<dbReference type="STRING" id="467200.SSRG_02838"/>
<organism evidence="2 3">
    <name type="scientific">Streptomyces griseoflavus Tu4000</name>
    <dbReference type="NCBI Taxonomy" id="467200"/>
    <lineage>
        <taxon>Bacteria</taxon>
        <taxon>Bacillati</taxon>
        <taxon>Actinomycetota</taxon>
        <taxon>Actinomycetes</taxon>
        <taxon>Kitasatosporales</taxon>
        <taxon>Streptomycetaceae</taxon>
        <taxon>Streptomyces</taxon>
    </lineage>
</organism>
<dbReference type="Proteomes" id="UP000002968">
    <property type="component" value="Unassembled WGS sequence"/>
</dbReference>
<feature type="compositionally biased region" description="Low complexity" evidence="1">
    <location>
        <begin position="13"/>
        <end position="28"/>
    </location>
</feature>
<dbReference type="OrthoDB" id="4546548at2"/>
<feature type="region of interest" description="Disordered" evidence="1">
    <location>
        <begin position="13"/>
        <end position="79"/>
    </location>
</feature>
<evidence type="ECO:0000256" key="1">
    <source>
        <dbReference type="SAM" id="MobiDB-lite"/>
    </source>
</evidence>
<dbReference type="HOGENOM" id="CLU_1884626_0_0_11"/>
<keyword evidence="3" id="KW-1185">Reference proteome</keyword>
<evidence type="ECO:0000313" key="3">
    <source>
        <dbReference type="Proteomes" id="UP000002968"/>
    </source>
</evidence>
<dbReference type="EMBL" id="GG657758">
    <property type="protein sequence ID" value="EFL40034.1"/>
    <property type="molecule type" value="Genomic_DNA"/>
</dbReference>
<accession>D9Y1F0</accession>
<evidence type="ECO:0000313" key="2">
    <source>
        <dbReference type="EMBL" id="EFL40034.1"/>
    </source>
</evidence>
<feature type="compositionally biased region" description="Basic and acidic residues" evidence="1">
    <location>
        <begin position="38"/>
        <end position="61"/>
    </location>
</feature>
<gene>
    <name evidence="2" type="ORF">SSRG_02838</name>
</gene>
<dbReference type="AlphaFoldDB" id="D9Y1F0"/>
<sequence length="135" mass="15243">MTAPCSSPCWRGYGSAGAAPAACAPTGPRARRQGYFSRDNRAYLRHRDIRATIAERDDQRESHRRQDRPGGRPPAFGQAQYRRCNAVERYVSEWEQFRAVATRFDKRDYLCHGTLTVAAIVIRLRGTVQEPSGTT</sequence>
<name>D9Y1F0_9ACTN</name>
<reference evidence="2" key="1">
    <citation type="submission" date="2009-02" db="EMBL/GenBank/DDBJ databases">
        <title>Annotation of Streptomyces griseoflavus strain Tu4000.</title>
        <authorList>
            <consortium name="The Broad Institute Genome Sequencing Platform"/>
            <consortium name="Broad Institute Microbial Sequencing Center"/>
            <person name="Fischbach M."/>
            <person name="Godfrey P."/>
            <person name="Ward D."/>
            <person name="Young S."/>
            <person name="Zeng Q."/>
            <person name="Koehrsen M."/>
            <person name="Alvarado L."/>
            <person name="Berlin A.M."/>
            <person name="Bochicchio J."/>
            <person name="Borenstein D."/>
            <person name="Chapman S.B."/>
            <person name="Chen Z."/>
            <person name="Engels R."/>
            <person name="Freedman E."/>
            <person name="Gellesch M."/>
            <person name="Goldberg J."/>
            <person name="Griggs A."/>
            <person name="Gujja S."/>
            <person name="Heilman E.R."/>
            <person name="Heiman D.I."/>
            <person name="Hepburn T.A."/>
            <person name="Howarth C."/>
            <person name="Jen D."/>
            <person name="Larson L."/>
            <person name="Lewis B."/>
            <person name="Mehta T."/>
            <person name="Park D."/>
            <person name="Pearson M."/>
            <person name="Richards J."/>
            <person name="Roberts A."/>
            <person name="Saif S."/>
            <person name="Shea T.D."/>
            <person name="Shenoy N."/>
            <person name="Sisk P."/>
            <person name="Stolte C."/>
            <person name="Sykes S.N."/>
            <person name="Thomson T."/>
            <person name="Walk T."/>
            <person name="White J."/>
            <person name="Yandava C."/>
            <person name="Straight P."/>
            <person name="Clardy J."/>
            <person name="Hung D."/>
            <person name="Kolter R."/>
            <person name="Mekalanos J."/>
            <person name="Walker S."/>
            <person name="Walsh C.T."/>
            <person name="Wieland-Brown L.C."/>
            <person name="Haas B."/>
            <person name="Nusbaum C."/>
            <person name="Birren B."/>
        </authorList>
    </citation>
    <scope>NUCLEOTIDE SEQUENCE [LARGE SCALE GENOMIC DNA]</scope>
    <source>
        <strain evidence="2">Tu4000</strain>
    </source>
</reference>